<accession>A0A0E0BTV8</accession>
<dbReference type="Proteomes" id="UP000026961">
    <property type="component" value="Chromosome 12"/>
</dbReference>
<reference evidence="1" key="1">
    <citation type="submission" date="2015-04" db="UniProtKB">
        <authorList>
            <consortium name="EnsemblPlants"/>
        </authorList>
    </citation>
    <scope>IDENTIFICATION</scope>
</reference>
<protein>
    <submittedName>
        <fullName evidence="1">Uncharacterized protein</fullName>
    </submittedName>
</protein>
<name>A0A0E0BTV8_9ORYZ</name>
<proteinExistence type="predicted"/>
<dbReference type="AlphaFoldDB" id="A0A0E0BTV8"/>
<evidence type="ECO:0000313" key="1">
    <source>
        <dbReference type="EnsemblPlants" id="OGLUM12G16790.1"/>
    </source>
</evidence>
<dbReference type="HOGENOM" id="CLU_2389747_0_0_1"/>
<keyword evidence="2" id="KW-1185">Reference proteome</keyword>
<dbReference type="EnsemblPlants" id="OGLUM12G16790.1">
    <property type="protein sequence ID" value="OGLUM12G16790.1"/>
    <property type="gene ID" value="OGLUM12G16790"/>
</dbReference>
<dbReference type="STRING" id="40148.A0A0E0BTV8"/>
<dbReference type="Gramene" id="OGLUM12G16790.1">
    <property type="protein sequence ID" value="OGLUM12G16790.1"/>
    <property type="gene ID" value="OGLUM12G16790"/>
</dbReference>
<sequence>MSEAGCLYISGALSLWRLVERDYIVGAGELMPVIHELLTGGDIIHKLVQTLSPRSSPYDREIHLEELPPRGLQCIASLLVTFQEYSGMETYERD</sequence>
<organism evidence="1">
    <name type="scientific">Oryza glumipatula</name>
    <dbReference type="NCBI Taxonomy" id="40148"/>
    <lineage>
        <taxon>Eukaryota</taxon>
        <taxon>Viridiplantae</taxon>
        <taxon>Streptophyta</taxon>
        <taxon>Embryophyta</taxon>
        <taxon>Tracheophyta</taxon>
        <taxon>Spermatophyta</taxon>
        <taxon>Magnoliopsida</taxon>
        <taxon>Liliopsida</taxon>
        <taxon>Poales</taxon>
        <taxon>Poaceae</taxon>
        <taxon>BOP clade</taxon>
        <taxon>Oryzoideae</taxon>
        <taxon>Oryzeae</taxon>
        <taxon>Oryzinae</taxon>
        <taxon>Oryza</taxon>
    </lineage>
</organism>
<reference evidence="1" key="2">
    <citation type="submission" date="2018-05" db="EMBL/GenBank/DDBJ databases">
        <title>OgluRS3 (Oryza glumaepatula Reference Sequence Version 3).</title>
        <authorList>
            <person name="Zhang J."/>
            <person name="Kudrna D."/>
            <person name="Lee S."/>
            <person name="Talag J."/>
            <person name="Welchert J."/>
            <person name="Wing R.A."/>
        </authorList>
    </citation>
    <scope>NUCLEOTIDE SEQUENCE [LARGE SCALE GENOMIC DNA]</scope>
</reference>
<evidence type="ECO:0000313" key="2">
    <source>
        <dbReference type="Proteomes" id="UP000026961"/>
    </source>
</evidence>